<feature type="domain" description="Extensin-like C-terminal" evidence="2">
    <location>
        <begin position="112"/>
        <end position="291"/>
    </location>
</feature>
<reference evidence="3 4" key="1">
    <citation type="journal article" date="2017" name="Nat. Commun.">
        <title>In situ click chemistry generation of cyclooxygenase-2 inhibitors.</title>
        <authorList>
            <person name="Bhardwaj A."/>
            <person name="Kaur J."/>
            <person name="Wuest M."/>
            <person name="Wuest F."/>
        </authorList>
    </citation>
    <scope>NUCLEOTIDE SEQUENCE [LARGE SCALE GENOMIC DNA]</scope>
    <source>
        <strain evidence="3">S2_012_000_R3_94</strain>
    </source>
</reference>
<feature type="region of interest" description="Disordered" evidence="1">
    <location>
        <begin position="1"/>
        <end position="91"/>
    </location>
</feature>
<comment type="caution">
    <text evidence="3">The sequence shown here is derived from an EMBL/GenBank/DDBJ whole genome shotgun (WGS) entry which is preliminary data.</text>
</comment>
<dbReference type="Proteomes" id="UP000315344">
    <property type="component" value="Unassembled WGS sequence"/>
</dbReference>
<evidence type="ECO:0000256" key="1">
    <source>
        <dbReference type="SAM" id="MobiDB-lite"/>
    </source>
</evidence>
<gene>
    <name evidence="3" type="ORF">DI616_15340</name>
</gene>
<sequence length="292" mass="30445">MLLPAWQSAAQTVLPIEPPSEQPSASERPPARPSPSPQAARPPAAAERPLPKALTDPAAPEAPMPDAKIESAAPGPDSTDGGSVSSEVTAPVVPAPPPAWLGLAENEFSQQSCLLGLSMLGVSYTPLDPITSPEDPDCGIARPLSIAEIQPGIVIAGDAIMRCDTARSLALWVRNDATASVRHLPGAPRITEILPGSTYQCRARVGGSSDKLSEHALGNAFDVSGLRLSDGSELTIAPRNDSGEIAEAVQKALRYTACLQFSTVLGPGSNAAHDDHLHFDIAARRGGWRLCE</sequence>
<dbReference type="EMBL" id="VAFL01000014">
    <property type="protein sequence ID" value="TKW65360.1"/>
    <property type="molecule type" value="Genomic_DNA"/>
</dbReference>
<dbReference type="Pfam" id="PF06904">
    <property type="entry name" value="Extensin-like_C"/>
    <property type="match status" value="1"/>
</dbReference>
<dbReference type="AlphaFoldDB" id="A0A533I5Q5"/>
<evidence type="ECO:0000313" key="3">
    <source>
        <dbReference type="EMBL" id="TKW65360.1"/>
    </source>
</evidence>
<dbReference type="InterPro" id="IPR009683">
    <property type="entry name" value="Extensin-like_C"/>
</dbReference>
<feature type="compositionally biased region" description="Low complexity" evidence="1">
    <location>
        <begin position="56"/>
        <end position="66"/>
    </location>
</feature>
<feature type="compositionally biased region" description="Low complexity" evidence="1">
    <location>
        <begin position="37"/>
        <end position="48"/>
    </location>
</feature>
<name>A0A533I5Q5_PARDE</name>
<evidence type="ECO:0000313" key="4">
    <source>
        <dbReference type="Proteomes" id="UP000315344"/>
    </source>
</evidence>
<protein>
    <submittedName>
        <fullName evidence="3">Extensin family protein</fullName>
    </submittedName>
</protein>
<organism evidence="3 4">
    <name type="scientific">Paracoccus denitrificans</name>
    <dbReference type="NCBI Taxonomy" id="266"/>
    <lineage>
        <taxon>Bacteria</taxon>
        <taxon>Pseudomonadati</taxon>
        <taxon>Pseudomonadota</taxon>
        <taxon>Alphaproteobacteria</taxon>
        <taxon>Rhodobacterales</taxon>
        <taxon>Paracoccaceae</taxon>
        <taxon>Paracoccus</taxon>
    </lineage>
</organism>
<proteinExistence type="predicted"/>
<accession>A0A533I5Q5</accession>
<evidence type="ECO:0000259" key="2">
    <source>
        <dbReference type="Pfam" id="PF06904"/>
    </source>
</evidence>